<dbReference type="InterPro" id="IPR001680">
    <property type="entry name" value="WD40_rpt"/>
</dbReference>
<feature type="compositionally biased region" description="Basic and acidic residues" evidence="10">
    <location>
        <begin position="409"/>
        <end position="418"/>
    </location>
</feature>
<dbReference type="GO" id="GO:0006335">
    <property type="term" value="P:DNA replication-dependent chromatin assembly"/>
    <property type="evidence" value="ECO:0007669"/>
    <property type="project" value="InterPro"/>
</dbReference>
<dbReference type="PANTHER" id="PTHR15271">
    <property type="entry name" value="CHROMATIN ASSEMBLY FACTOR 1 SUBUNIT B"/>
    <property type="match status" value="1"/>
</dbReference>
<dbReference type="GO" id="GO:0006281">
    <property type="term" value="P:DNA repair"/>
    <property type="evidence" value="ECO:0007669"/>
    <property type="project" value="UniProtKB-KW"/>
</dbReference>
<dbReference type="InterPro" id="IPR036322">
    <property type="entry name" value="WD40_repeat_dom_sf"/>
</dbReference>
<keyword evidence="7" id="KW-0234">DNA repair</keyword>
<name>A0AAD8LPB3_BABGI</name>
<feature type="compositionally biased region" description="Polar residues" evidence="10">
    <location>
        <begin position="398"/>
        <end position="408"/>
    </location>
</feature>
<evidence type="ECO:0000256" key="9">
    <source>
        <dbReference type="PROSITE-ProRule" id="PRU00221"/>
    </source>
</evidence>
<dbReference type="InterPro" id="IPR055410">
    <property type="entry name" value="Beta-prop_CAF1B_HIR1"/>
</dbReference>
<evidence type="ECO:0000259" key="11">
    <source>
        <dbReference type="Pfam" id="PF24105"/>
    </source>
</evidence>
<feature type="repeat" description="WD" evidence="9">
    <location>
        <begin position="208"/>
        <end position="249"/>
    </location>
</feature>
<dbReference type="GO" id="GO:0033186">
    <property type="term" value="C:CAF-1 complex"/>
    <property type="evidence" value="ECO:0007669"/>
    <property type="project" value="TreeGrafter"/>
</dbReference>
<proteinExistence type="inferred from homology"/>
<gene>
    <name evidence="12" type="ORF">BgAZ_502140</name>
</gene>
<organism evidence="12 13">
    <name type="scientific">Babesia gibsoni</name>
    <dbReference type="NCBI Taxonomy" id="33632"/>
    <lineage>
        <taxon>Eukaryota</taxon>
        <taxon>Sar</taxon>
        <taxon>Alveolata</taxon>
        <taxon>Apicomplexa</taxon>
        <taxon>Aconoidasida</taxon>
        <taxon>Piroplasmida</taxon>
        <taxon>Babesiidae</taxon>
        <taxon>Babesia</taxon>
    </lineage>
</organism>
<evidence type="ECO:0000313" key="12">
    <source>
        <dbReference type="EMBL" id="KAK1441882.1"/>
    </source>
</evidence>
<keyword evidence="13" id="KW-1185">Reference proteome</keyword>
<reference evidence="12" key="1">
    <citation type="submission" date="2023-08" db="EMBL/GenBank/DDBJ databases">
        <title>Draft sequence of the Babesia gibsoni genome.</title>
        <authorList>
            <person name="Yamagishi J.Y."/>
            <person name="Xuan X.X."/>
        </authorList>
    </citation>
    <scope>NUCLEOTIDE SEQUENCE</scope>
    <source>
        <strain evidence="12">Azabu</strain>
    </source>
</reference>
<evidence type="ECO:0000256" key="1">
    <source>
        <dbReference type="ARBA" id="ARBA00004123"/>
    </source>
</evidence>
<dbReference type="SUPFAM" id="SSF50978">
    <property type="entry name" value="WD40 repeat-like"/>
    <property type="match status" value="1"/>
</dbReference>
<sequence length="652" mass="72925">MPLVFLPQILWHSKDNKQCDRVYSLDFQPFLAEPSASSTRTFKLATGGADEFVHIWEVSIHGSAPQYATHTDKSILAPENLVVKPGNSDGGASRALQPFTVRVLARLVGHIGEVNAVRWNPNGIILASGGEDRCIFLWAKAEKGGNGLEGGSHDFEEHYSRFQYYRLSHVVNSISWCPEGRLLAVSTEDGHISLIDTFVEGIGKIRHFEGHASFAQGVAMCPKNILLASMGQDQTLRIWKRRNEKQWKNILVLRSAKDQSDFKESIGLESDDVRYSRCVFMNEELSTFFRRLDWSPDGRFLVTPAGVRHSALFRKEDEPETKMEPSYTLYVFHRKLINRGLPMVTHQSPTGPFVVVKFCSLDLSRIEKEKTKFFNKIFKPKGKGKKGKAGKLNNVKKQTVNNEQLSSQTDEKSIKIEDQGYESGSPSKENEGEHQSAGNVSNGVVKKEKSSEESRQNANACNGMHFKCESPPDSAKDVAIKSEEGTPTIKTEDVAPTTEHRTLSETEMLEKEQSDAFCSQPINEHGDDGAVGGRMGKRESKRPNFYEADVNIYNQLNKPTKSKSSKRDEDKEYDTDAEDEVVIPRLMFAAGTLDGSLCFYDTGENKGPIAVLKNLHYCSITDIAWSPDGLVCATSSSDGYITFVVFQKKEFY</sequence>
<keyword evidence="4" id="KW-0677">Repeat</keyword>
<dbReference type="Proteomes" id="UP001230268">
    <property type="component" value="Unassembled WGS sequence"/>
</dbReference>
<feature type="domain" description="CAF1B/HIR1 beta-propeller" evidence="11">
    <location>
        <begin position="99"/>
        <end position="374"/>
    </location>
</feature>
<dbReference type="EMBL" id="JAVEPI010000005">
    <property type="protein sequence ID" value="KAK1441882.1"/>
    <property type="molecule type" value="Genomic_DNA"/>
</dbReference>
<dbReference type="GO" id="GO:0006334">
    <property type="term" value="P:nucleosome assembly"/>
    <property type="evidence" value="ECO:0007669"/>
    <property type="project" value="TreeGrafter"/>
</dbReference>
<evidence type="ECO:0000256" key="6">
    <source>
        <dbReference type="ARBA" id="ARBA00022853"/>
    </source>
</evidence>
<feature type="compositionally biased region" description="Basic and acidic residues" evidence="10">
    <location>
        <begin position="466"/>
        <end position="514"/>
    </location>
</feature>
<dbReference type="InterPro" id="IPR045145">
    <property type="entry name" value="PTHR15271"/>
</dbReference>
<feature type="compositionally biased region" description="Basic and acidic residues" evidence="10">
    <location>
        <begin position="445"/>
        <end position="455"/>
    </location>
</feature>
<dbReference type="GO" id="GO:0005634">
    <property type="term" value="C:nucleus"/>
    <property type="evidence" value="ECO:0007669"/>
    <property type="project" value="UniProtKB-SubCell"/>
</dbReference>
<comment type="subcellular location">
    <subcellularLocation>
        <location evidence="1">Nucleus</location>
    </subcellularLocation>
</comment>
<keyword evidence="3 9" id="KW-0853">WD repeat</keyword>
<dbReference type="PANTHER" id="PTHR15271:SF4">
    <property type="entry name" value="CHROMATIN ASSEMBLY FACTOR 1 SUBUNIT B"/>
    <property type="match status" value="1"/>
</dbReference>
<feature type="region of interest" description="Disordered" evidence="10">
    <location>
        <begin position="557"/>
        <end position="576"/>
    </location>
</feature>
<dbReference type="SMART" id="SM00320">
    <property type="entry name" value="WD40"/>
    <property type="match status" value="5"/>
</dbReference>
<accession>A0AAD8LPB3</accession>
<feature type="region of interest" description="Disordered" evidence="10">
    <location>
        <begin position="382"/>
        <end position="541"/>
    </location>
</feature>
<evidence type="ECO:0000256" key="5">
    <source>
        <dbReference type="ARBA" id="ARBA00022763"/>
    </source>
</evidence>
<evidence type="ECO:0000256" key="10">
    <source>
        <dbReference type="SAM" id="MobiDB-lite"/>
    </source>
</evidence>
<evidence type="ECO:0000256" key="8">
    <source>
        <dbReference type="ARBA" id="ARBA00023242"/>
    </source>
</evidence>
<protein>
    <submittedName>
        <fullName evidence="12">Chromatin assembly factor 1 subunit b like protein</fullName>
    </submittedName>
</protein>
<evidence type="ECO:0000313" key="13">
    <source>
        <dbReference type="Proteomes" id="UP001230268"/>
    </source>
</evidence>
<keyword evidence="6" id="KW-0156">Chromatin regulator</keyword>
<comment type="similarity">
    <text evidence="2">Belongs to the WD repeat HIR1 family.</text>
</comment>
<dbReference type="InterPro" id="IPR015943">
    <property type="entry name" value="WD40/YVTN_repeat-like_dom_sf"/>
</dbReference>
<dbReference type="Gene3D" id="2.130.10.10">
    <property type="entry name" value="YVTN repeat-like/Quinoprotein amine dehydrogenase"/>
    <property type="match status" value="2"/>
</dbReference>
<evidence type="ECO:0000256" key="2">
    <source>
        <dbReference type="ARBA" id="ARBA00007306"/>
    </source>
</evidence>
<dbReference type="AlphaFoldDB" id="A0AAD8LPB3"/>
<keyword evidence="8" id="KW-0539">Nucleus</keyword>
<dbReference type="Pfam" id="PF24105">
    <property type="entry name" value="Beta-prop_CAF1B_HIR1"/>
    <property type="match status" value="1"/>
</dbReference>
<dbReference type="PROSITE" id="PS50082">
    <property type="entry name" value="WD_REPEATS_2"/>
    <property type="match status" value="2"/>
</dbReference>
<feature type="repeat" description="WD" evidence="9">
    <location>
        <begin position="107"/>
        <end position="138"/>
    </location>
</feature>
<comment type="caution">
    <text evidence="12">The sequence shown here is derived from an EMBL/GenBank/DDBJ whole genome shotgun (WGS) entry which is preliminary data.</text>
</comment>
<evidence type="ECO:0000256" key="3">
    <source>
        <dbReference type="ARBA" id="ARBA00022574"/>
    </source>
</evidence>
<dbReference type="PROSITE" id="PS50294">
    <property type="entry name" value="WD_REPEATS_REGION"/>
    <property type="match status" value="2"/>
</dbReference>
<evidence type="ECO:0000256" key="7">
    <source>
        <dbReference type="ARBA" id="ARBA00023204"/>
    </source>
</evidence>
<dbReference type="Pfam" id="PF00400">
    <property type="entry name" value="WD40"/>
    <property type="match status" value="1"/>
</dbReference>
<evidence type="ECO:0000256" key="4">
    <source>
        <dbReference type="ARBA" id="ARBA00022737"/>
    </source>
</evidence>
<keyword evidence="5" id="KW-0227">DNA damage</keyword>